<feature type="signal peptide" evidence="1">
    <location>
        <begin position="1"/>
        <end position="28"/>
    </location>
</feature>
<comment type="caution">
    <text evidence="2">The sequence shown here is derived from an EMBL/GenBank/DDBJ whole genome shotgun (WGS) entry which is preliminary data.</text>
</comment>
<dbReference type="SUPFAM" id="SSF53850">
    <property type="entry name" value="Periplasmic binding protein-like II"/>
    <property type="match status" value="1"/>
</dbReference>
<dbReference type="Proteomes" id="UP001501138">
    <property type="component" value="Unassembled WGS sequence"/>
</dbReference>
<organism evidence="2 3">
    <name type="scientific">Isoptericola hypogeus</name>
    <dbReference type="NCBI Taxonomy" id="300179"/>
    <lineage>
        <taxon>Bacteria</taxon>
        <taxon>Bacillati</taxon>
        <taxon>Actinomycetota</taxon>
        <taxon>Actinomycetes</taxon>
        <taxon>Micrococcales</taxon>
        <taxon>Promicromonosporaceae</taxon>
        <taxon>Isoptericola</taxon>
    </lineage>
</organism>
<dbReference type="PROSITE" id="PS51318">
    <property type="entry name" value="TAT"/>
    <property type="match status" value="1"/>
</dbReference>
<evidence type="ECO:0000256" key="1">
    <source>
        <dbReference type="SAM" id="SignalP"/>
    </source>
</evidence>
<dbReference type="InterPro" id="IPR006059">
    <property type="entry name" value="SBP"/>
</dbReference>
<keyword evidence="3" id="KW-1185">Reference proteome</keyword>
<dbReference type="PROSITE" id="PS51257">
    <property type="entry name" value="PROKAR_LIPOPROTEIN"/>
    <property type="match status" value="1"/>
</dbReference>
<dbReference type="PANTHER" id="PTHR43649">
    <property type="entry name" value="ARABINOSE-BINDING PROTEIN-RELATED"/>
    <property type="match status" value="1"/>
</dbReference>
<accession>A0ABP4VB15</accession>
<protein>
    <submittedName>
        <fullName evidence="2">Extracellular solute-binding protein</fullName>
    </submittedName>
</protein>
<dbReference type="RefSeq" id="WP_344247413.1">
    <property type="nucleotide sequence ID" value="NZ_BAAAPM010000003.1"/>
</dbReference>
<name>A0ABP4VB15_9MICO</name>
<dbReference type="EMBL" id="BAAAPM010000003">
    <property type="protein sequence ID" value="GAA1721244.1"/>
    <property type="molecule type" value="Genomic_DNA"/>
</dbReference>
<sequence>MSHRRRAAAASVAVAGALALAGCASPPAAPDLDATGDITIWLSNNEFELAWGNGMVERWNAEHPDEQVTVQEIPAGSTSEEAITAAVTAGTAPCLVYNVSPAAAPQWQEQGGLVDLTRFDGGEQYVTDRTGEAAEQYRAADGGMYQLPWKSNPVMVMYNRAMFEQAGLDPDDPGMTTFDGFLEGSRTLVESGAAPSAIWPAPTSEFFQSWFDFYPLYLATSGGTSLVEDGAATFDDENGRAVWEMWRAMYAEGLAPRESATDDAMLTGATAMQLAGPWAVAAYEGTVDYGFFPVPTAHGVPASETSTFADAKNVSMFTSCQNPGTAWEFLRFTTSVEADGALLEASGQMPMRTDLVGRYPAFFAENPGYVDFADAAERDVDVPVIPNSVEAWQKVRDEYTRAVVYGEGDVDEALADAADAVDRLMEE</sequence>
<dbReference type="PANTHER" id="PTHR43649:SF13">
    <property type="entry name" value="CARBOHYDRATE ABC TRANSPORTER SUBSTRATE-BINDING PROTEIN"/>
    <property type="match status" value="1"/>
</dbReference>
<reference evidence="3" key="1">
    <citation type="journal article" date="2019" name="Int. J. Syst. Evol. Microbiol.">
        <title>The Global Catalogue of Microorganisms (GCM) 10K type strain sequencing project: providing services to taxonomists for standard genome sequencing and annotation.</title>
        <authorList>
            <consortium name="The Broad Institute Genomics Platform"/>
            <consortium name="The Broad Institute Genome Sequencing Center for Infectious Disease"/>
            <person name="Wu L."/>
            <person name="Ma J."/>
        </authorList>
    </citation>
    <scope>NUCLEOTIDE SEQUENCE [LARGE SCALE GENOMIC DNA]</scope>
    <source>
        <strain evidence="3">JCM 15589</strain>
    </source>
</reference>
<dbReference type="InterPro" id="IPR050490">
    <property type="entry name" value="Bact_solute-bd_prot1"/>
</dbReference>
<gene>
    <name evidence="2" type="ORF">GCM10009809_16150</name>
</gene>
<evidence type="ECO:0000313" key="2">
    <source>
        <dbReference type="EMBL" id="GAA1721244.1"/>
    </source>
</evidence>
<dbReference type="InterPro" id="IPR006311">
    <property type="entry name" value="TAT_signal"/>
</dbReference>
<dbReference type="Gene3D" id="3.40.190.10">
    <property type="entry name" value="Periplasmic binding protein-like II"/>
    <property type="match status" value="2"/>
</dbReference>
<proteinExistence type="predicted"/>
<feature type="chain" id="PRO_5046139037" evidence="1">
    <location>
        <begin position="29"/>
        <end position="427"/>
    </location>
</feature>
<dbReference type="Pfam" id="PF01547">
    <property type="entry name" value="SBP_bac_1"/>
    <property type="match status" value="1"/>
</dbReference>
<evidence type="ECO:0000313" key="3">
    <source>
        <dbReference type="Proteomes" id="UP001501138"/>
    </source>
</evidence>
<keyword evidence="1" id="KW-0732">Signal</keyword>